<keyword evidence="9" id="KW-1185">Reference proteome</keyword>
<evidence type="ECO:0000259" key="7">
    <source>
        <dbReference type="PROSITE" id="PS50801"/>
    </source>
</evidence>
<dbReference type="Proteomes" id="UP000294114">
    <property type="component" value="Unassembled WGS sequence"/>
</dbReference>
<dbReference type="SUPFAM" id="SSF52091">
    <property type="entry name" value="SpoIIaa-like"/>
    <property type="match status" value="1"/>
</dbReference>
<feature type="transmembrane region" description="Helical" evidence="6">
    <location>
        <begin position="325"/>
        <end position="345"/>
    </location>
</feature>
<sequence length="593" mass="60087">MTGAALGHVAGPATGDAGRGRGRRQGDGRRLRRIGGLLRSRVFGLLPGRADWAAARRSPRRDLLAGLTVAVVALPLALAFGVTSGLGAQAGLVTAVVAGAVAAVFGGSNLQVSGPTGAMTVVLVPVVQRFGPTGVLMVGAMAGLVLLALALARLGRYVRYLPTPVIEGFTAGIAVVIALQQVPAALGVTDAHGDKVWAVAADAVARFVVHPKPAALAVAFAVAALMLLGARWRPGLPFSLLGVAAATVLAELAPVDLVRIGALPQGLPAPSLGFLDPGAVGVLLPSALAVAALAALESLLSATVADGMTVGQRHDPDRELFGQGLANLASPLFGGIPATAAIARTAVNVRAGAASKLAALTHAVALAAIVLAAAPLVGRIPLAALAGVLLATTVRMVEAGSLWALARATRGDALVLVLTFAVTVIWDLVTAVAVGLAVAVVLALRAVARSARLEQVPLDPGEHRAEEHALLAEHIVAYRLDGPLFFAAAHTFLLELSEVADVRVVILRMSRVTTMDATGAHVLGDAIRRLRGRGITVLLSGITPGHDQVLSTLGVADELRREGLVFPDTPAAIRHARTVALAGADAPVPAVTA</sequence>
<name>A0A4Q8B9K1_9ACTN</name>
<dbReference type="InterPro" id="IPR002645">
    <property type="entry name" value="STAS_dom"/>
</dbReference>
<organism evidence="8 9">
    <name type="scientific">Micromonospora kangleipakensis</name>
    <dbReference type="NCBI Taxonomy" id="1077942"/>
    <lineage>
        <taxon>Bacteria</taxon>
        <taxon>Bacillati</taxon>
        <taxon>Actinomycetota</taxon>
        <taxon>Actinomycetes</taxon>
        <taxon>Micromonosporales</taxon>
        <taxon>Micromonosporaceae</taxon>
        <taxon>Micromonospora</taxon>
    </lineage>
</organism>
<feature type="transmembrane region" description="Helical" evidence="6">
    <location>
        <begin position="279"/>
        <end position="305"/>
    </location>
</feature>
<evidence type="ECO:0000256" key="4">
    <source>
        <dbReference type="ARBA" id="ARBA00023136"/>
    </source>
</evidence>
<feature type="transmembrane region" description="Helical" evidence="6">
    <location>
        <begin position="238"/>
        <end position="258"/>
    </location>
</feature>
<feature type="region of interest" description="Disordered" evidence="5">
    <location>
        <begin position="1"/>
        <end position="28"/>
    </location>
</feature>
<reference evidence="8 9" key="1">
    <citation type="submission" date="2019-02" db="EMBL/GenBank/DDBJ databases">
        <title>Sequencing the genomes of 1000 actinobacteria strains.</title>
        <authorList>
            <person name="Klenk H.-P."/>
        </authorList>
    </citation>
    <scope>NUCLEOTIDE SEQUENCE [LARGE SCALE GENOMIC DNA]</scope>
    <source>
        <strain evidence="8 9">DSM 45612</strain>
    </source>
</reference>
<dbReference type="Gene3D" id="3.30.750.24">
    <property type="entry name" value="STAS domain"/>
    <property type="match status" value="1"/>
</dbReference>
<comment type="caution">
    <text evidence="8">The sequence shown here is derived from an EMBL/GenBank/DDBJ whole genome shotgun (WGS) entry which is preliminary data.</text>
</comment>
<feature type="transmembrane region" description="Helical" evidence="6">
    <location>
        <begin position="90"/>
        <end position="110"/>
    </location>
</feature>
<evidence type="ECO:0000256" key="5">
    <source>
        <dbReference type="SAM" id="MobiDB-lite"/>
    </source>
</evidence>
<dbReference type="PANTHER" id="PTHR11814">
    <property type="entry name" value="SULFATE TRANSPORTER"/>
    <property type="match status" value="1"/>
</dbReference>
<accession>A0A4Q8B9K1</accession>
<feature type="transmembrane region" description="Helical" evidence="6">
    <location>
        <begin position="214"/>
        <end position="232"/>
    </location>
</feature>
<dbReference type="GO" id="GO:0055085">
    <property type="term" value="P:transmembrane transport"/>
    <property type="evidence" value="ECO:0007669"/>
    <property type="project" value="InterPro"/>
</dbReference>
<dbReference type="GO" id="GO:0016020">
    <property type="term" value="C:membrane"/>
    <property type="evidence" value="ECO:0007669"/>
    <property type="project" value="UniProtKB-SubCell"/>
</dbReference>
<evidence type="ECO:0000256" key="6">
    <source>
        <dbReference type="SAM" id="Phobius"/>
    </source>
</evidence>
<feature type="transmembrane region" description="Helical" evidence="6">
    <location>
        <begin position="357"/>
        <end position="377"/>
    </location>
</feature>
<evidence type="ECO:0000256" key="1">
    <source>
        <dbReference type="ARBA" id="ARBA00004141"/>
    </source>
</evidence>
<evidence type="ECO:0000256" key="2">
    <source>
        <dbReference type="ARBA" id="ARBA00022692"/>
    </source>
</evidence>
<keyword evidence="4 6" id="KW-0472">Membrane</keyword>
<protein>
    <submittedName>
        <fullName evidence="8">SulP family sulfate permease</fullName>
    </submittedName>
</protein>
<dbReference type="AlphaFoldDB" id="A0A4Q8B9K1"/>
<keyword evidence="3 6" id="KW-1133">Transmembrane helix</keyword>
<evidence type="ECO:0000256" key="3">
    <source>
        <dbReference type="ARBA" id="ARBA00022989"/>
    </source>
</evidence>
<keyword evidence="2 6" id="KW-0812">Transmembrane</keyword>
<feature type="transmembrane region" description="Helical" evidence="6">
    <location>
        <begin position="63"/>
        <end position="83"/>
    </location>
</feature>
<dbReference type="Pfam" id="PF01740">
    <property type="entry name" value="STAS"/>
    <property type="match status" value="1"/>
</dbReference>
<dbReference type="EMBL" id="SHLD01000001">
    <property type="protein sequence ID" value="RZU73871.1"/>
    <property type="molecule type" value="Genomic_DNA"/>
</dbReference>
<evidence type="ECO:0000313" key="9">
    <source>
        <dbReference type="Proteomes" id="UP000294114"/>
    </source>
</evidence>
<dbReference type="InterPro" id="IPR011547">
    <property type="entry name" value="SLC26A/SulP_dom"/>
</dbReference>
<comment type="subcellular location">
    <subcellularLocation>
        <location evidence="1">Membrane</location>
        <topology evidence="1">Multi-pass membrane protein</topology>
    </subcellularLocation>
</comment>
<dbReference type="PROSITE" id="PS50801">
    <property type="entry name" value="STAS"/>
    <property type="match status" value="1"/>
</dbReference>
<dbReference type="InterPro" id="IPR001902">
    <property type="entry name" value="SLC26A/SulP_fam"/>
</dbReference>
<feature type="domain" description="STAS" evidence="7">
    <location>
        <begin position="465"/>
        <end position="576"/>
    </location>
</feature>
<feature type="transmembrane region" description="Helical" evidence="6">
    <location>
        <begin position="130"/>
        <end position="152"/>
    </location>
</feature>
<feature type="transmembrane region" description="Helical" evidence="6">
    <location>
        <begin position="383"/>
        <end position="406"/>
    </location>
</feature>
<dbReference type="CDD" id="cd07042">
    <property type="entry name" value="STAS_SulP_like_sulfate_transporter"/>
    <property type="match status" value="1"/>
</dbReference>
<feature type="transmembrane region" description="Helical" evidence="6">
    <location>
        <begin position="413"/>
        <end position="444"/>
    </location>
</feature>
<gene>
    <name evidence="8" type="ORF">EV384_2300</name>
</gene>
<dbReference type="Pfam" id="PF00916">
    <property type="entry name" value="Sulfate_transp"/>
    <property type="match status" value="1"/>
</dbReference>
<proteinExistence type="predicted"/>
<dbReference type="InterPro" id="IPR036513">
    <property type="entry name" value="STAS_dom_sf"/>
</dbReference>
<evidence type="ECO:0000313" key="8">
    <source>
        <dbReference type="EMBL" id="RZU73871.1"/>
    </source>
</evidence>